<evidence type="ECO:0000313" key="2">
    <source>
        <dbReference type="EMBL" id="EJW03998.1"/>
    </source>
</evidence>
<name>J8ZWC6_EDHAE</name>
<comment type="caution">
    <text evidence="2">The sequence shown here is derived from an EMBL/GenBank/DDBJ whole genome shotgun (WGS) entry which is preliminary data.</text>
</comment>
<dbReference type="VEuPathDB" id="MicrosporidiaDB:EDEG_01709"/>
<evidence type="ECO:0000313" key="3">
    <source>
        <dbReference type="Proteomes" id="UP000003163"/>
    </source>
</evidence>
<organism evidence="2 3">
    <name type="scientific">Edhazardia aedis (strain USNM 41457)</name>
    <name type="common">Microsporidian parasite</name>
    <dbReference type="NCBI Taxonomy" id="1003232"/>
    <lineage>
        <taxon>Eukaryota</taxon>
        <taxon>Fungi</taxon>
        <taxon>Fungi incertae sedis</taxon>
        <taxon>Microsporidia</taxon>
        <taxon>Edhazardia</taxon>
    </lineage>
</organism>
<evidence type="ECO:0000256" key="1">
    <source>
        <dbReference type="SAM" id="SignalP"/>
    </source>
</evidence>
<feature type="signal peptide" evidence="1">
    <location>
        <begin position="1"/>
        <end position="19"/>
    </location>
</feature>
<dbReference type="Proteomes" id="UP000003163">
    <property type="component" value="Unassembled WGS sequence"/>
</dbReference>
<keyword evidence="1" id="KW-0732">Signal</keyword>
<keyword evidence="3" id="KW-1185">Reference proteome</keyword>
<dbReference type="HOGENOM" id="CLU_1111382_0_0_1"/>
<dbReference type="InParanoid" id="J8ZWC6"/>
<dbReference type="AlphaFoldDB" id="J8ZWC6"/>
<gene>
    <name evidence="2" type="ORF">EDEG_01709</name>
</gene>
<feature type="chain" id="PRO_5003820904" evidence="1">
    <location>
        <begin position="20"/>
        <end position="250"/>
    </location>
</feature>
<reference evidence="2 3" key="1">
    <citation type="submission" date="2011-08" db="EMBL/GenBank/DDBJ databases">
        <authorList>
            <person name="Liu Z.J."/>
            <person name="Shi F.L."/>
            <person name="Lu J.Q."/>
            <person name="Li M."/>
            <person name="Wang Z.L."/>
        </authorList>
    </citation>
    <scope>NUCLEOTIDE SEQUENCE [LARGE SCALE GENOMIC DNA]</scope>
    <source>
        <strain evidence="2 3">USNM 41457</strain>
    </source>
</reference>
<proteinExistence type="predicted"/>
<accession>J8ZWC6</accession>
<sequence length="250" mass="29605">MMKTISISLNLCYIIQIMTIVSDSSDEEDKSGFHKSIQSDAYNDFIKCNKKKYEDYIGQKIEETVNNVEKKLGPCYITQLNQLIEDEFDKINIILYFLKYYIDMQNTQENQFLDDFVEFMDYALLNLSNLEKMFEIYKNHKDFRDSLRVRELRDFLMNKFTELCKIISVLNFDTDSYFKTHLLGLFENEYETMNFSSISDCSEELILEILDLKKKNMSFLKEQSLILLLNSTPNSAFSSLPENFEENKIV</sequence>
<protein>
    <submittedName>
        <fullName evidence="2">Uncharacterized protein</fullName>
    </submittedName>
</protein>
<dbReference type="EMBL" id="AFBI03000026">
    <property type="protein sequence ID" value="EJW03998.1"/>
    <property type="molecule type" value="Genomic_DNA"/>
</dbReference>
<reference evidence="3" key="2">
    <citation type="submission" date="2015-07" db="EMBL/GenBank/DDBJ databases">
        <title>Contrasting host-pathogen interactions and genome evolution in two generalist and specialist microsporidian pathogens of mosquitoes.</title>
        <authorList>
            <consortium name="The Broad Institute Genomics Platform"/>
            <consortium name="The Broad Institute Genome Sequencing Center for Infectious Disease"/>
            <person name="Cuomo C.A."/>
            <person name="Sanscrainte N.D."/>
            <person name="Goldberg J.M."/>
            <person name="Heiman D."/>
            <person name="Young S."/>
            <person name="Zeng Q."/>
            <person name="Becnel J.J."/>
            <person name="Birren B.W."/>
        </authorList>
    </citation>
    <scope>NUCLEOTIDE SEQUENCE [LARGE SCALE GENOMIC DNA]</scope>
    <source>
        <strain evidence="3">USNM 41457</strain>
    </source>
</reference>